<gene>
    <name evidence="1" type="ORF">ACFP3U_17740</name>
</gene>
<protein>
    <submittedName>
        <fullName evidence="1">HAD family hydrolase</fullName>
        <ecNumber evidence="1">3.1.3.-</ecNumber>
    </submittedName>
</protein>
<accession>A0ABW0X4X1</accession>
<dbReference type="InterPro" id="IPR036412">
    <property type="entry name" value="HAD-like_sf"/>
</dbReference>
<evidence type="ECO:0000313" key="1">
    <source>
        <dbReference type="EMBL" id="MFC5664820.1"/>
    </source>
</evidence>
<dbReference type="NCBIfam" id="TIGR01509">
    <property type="entry name" value="HAD-SF-IA-v3"/>
    <property type="match status" value="1"/>
</dbReference>
<organism evidence="1 2">
    <name type="scientific">Kitasatospora misakiensis</name>
    <dbReference type="NCBI Taxonomy" id="67330"/>
    <lineage>
        <taxon>Bacteria</taxon>
        <taxon>Bacillati</taxon>
        <taxon>Actinomycetota</taxon>
        <taxon>Actinomycetes</taxon>
        <taxon>Kitasatosporales</taxon>
        <taxon>Streptomycetaceae</taxon>
        <taxon>Kitasatospora</taxon>
    </lineage>
</organism>
<reference evidence="2" key="1">
    <citation type="journal article" date="2019" name="Int. J. Syst. Evol. Microbiol.">
        <title>The Global Catalogue of Microorganisms (GCM) 10K type strain sequencing project: providing services to taxonomists for standard genome sequencing and annotation.</title>
        <authorList>
            <consortium name="The Broad Institute Genomics Platform"/>
            <consortium name="The Broad Institute Genome Sequencing Center for Infectious Disease"/>
            <person name="Wu L."/>
            <person name="Ma J."/>
        </authorList>
    </citation>
    <scope>NUCLEOTIDE SEQUENCE [LARGE SCALE GENOMIC DNA]</scope>
    <source>
        <strain evidence="2">CGMCC 4.1437</strain>
    </source>
</reference>
<dbReference type="PANTHER" id="PTHR43611">
    <property type="entry name" value="ALPHA-D-GLUCOSE 1-PHOSPHATE PHOSPHATASE"/>
    <property type="match status" value="1"/>
</dbReference>
<dbReference type="PANTHER" id="PTHR43611:SF3">
    <property type="entry name" value="FLAVIN MONONUCLEOTIDE HYDROLASE 1, CHLOROPLATIC"/>
    <property type="match status" value="1"/>
</dbReference>
<comment type="caution">
    <text evidence="1">The sequence shown here is derived from an EMBL/GenBank/DDBJ whole genome shotgun (WGS) entry which is preliminary data.</text>
</comment>
<dbReference type="SUPFAM" id="SSF56784">
    <property type="entry name" value="HAD-like"/>
    <property type="match status" value="1"/>
</dbReference>
<keyword evidence="1" id="KW-0378">Hydrolase</keyword>
<dbReference type="EMBL" id="JBHSOF010000021">
    <property type="protein sequence ID" value="MFC5664820.1"/>
    <property type="molecule type" value="Genomic_DNA"/>
</dbReference>
<keyword evidence="2" id="KW-1185">Reference proteome</keyword>
<dbReference type="EC" id="3.1.3.-" evidence="1"/>
<dbReference type="Gene3D" id="3.40.50.1000">
    <property type="entry name" value="HAD superfamily/HAD-like"/>
    <property type="match status" value="1"/>
</dbReference>
<dbReference type="SFLD" id="SFLDS00003">
    <property type="entry name" value="Haloacid_Dehalogenase"/>
    <property type="match status" value="1"/>
</dbReference>
<dbReference type="SFLD" id="SFLDG01129">
    <property type="entry name" value="C1.5:_HAD__Beta-PGM__Phosphata"/>
    <property type="match status" value="1"/>
</dbReference>
<dbReference type="Proteomes" id="UP001595975">
    <property type="component" value="Unassembled WGS sequence"/>
</dbReference>
<dbReference type="GO" id="GO:0016787">
    <property type="term" value="F:hydrolase activity"/>
    <property type="evidence" value="ECO:0007669"/>
    <property type="project" value="UniProtKB-KW"/>
</dbReference>
<evidence type="ECO:0000313" key="2">
    <source>
        <dbReference type="Proteomes" id="UP001595975"/>
    </source>
</evidence>
<name>A0ABW0X4X1_9ACTN</name>
<proteinExistence type="predicted"/>
<dbReference type="InterPro" id="IPR023214">
    <property type="entry name" value="HAD_sf"/>
</dbReference>
<dbReference type="InterPro" id="IPR006439">
    <property type="entry name" value="HAD-SF_hydro_IA"/>
</dbReference>
<sequence>MTTSRAPGAVLCDIDGVIRFFDHREVDRLEAAAELAPGTTYGVAFAEELLRRLVLGGLSRTEWTAEIARGLGRDVSAEHAATLAAAFTGCPVRADPEVVDLLRRAKRRAPVLLVTNATLWLEEDLAALGLADLAEGVVNSARVGAAKPDPAIYRVAAERAGAAAEHCLFVDDSATNVAAAGRLGMSAVHFREAADLARALAPLWDQPQD</sequence>
<dbReference type="PRINTS" id="PR00413">
    <property type="entry name" value="HADHALOGNASE"/>
</dbReference>
<dbReference type="Pfam" id="PF00702">
    <property type="entry name" value="Hydrolase"/>
    <property type="match status" value="1"/>
</dbReference>
<dbReference type="RefSeq" id="WP_380226510.1">
    <property type="nucleotide sequence ID" value="NZ_JBHSOF010000021.1"/>
</dbReference>